<sequence length="97" mass="11069">MTLVSIRICGETNLKLVSEEGGRRSRFYEYYIPHHLPKVFESLFGSVSGSRSLSRTASSTNNADTLRKKNMFSPGEDRFLTTFLLKHFPDVQNEVHS</sequence>
<evidence type="ECO:0000313" key="2">
    <source>
        <dbReference type="Proteomes" id="UP000790377"/>
    </source>
</evidence>
<reference evidence="1" key="1">
    <citation type="journal article" date="2021" name="New Phytol.">
        <title>Evolutionary innovations through gain and loss of genes in the ectomycorrhizal Boletales.</title>
        <authorList>
            <person name="Wu G."/>
            <person name="Miyauchi S."/>
            <person name="Morin E."/>
            <person name="Kuo A."/>
            <person name="Drula E."/>
            <person name="Varga T."/>
            <person name="Kohler A."/>
            <person name="Feng B."/>
            <person name="Cao Y."/>
            <person name="Lipzen A."/>
            <person name="Daum C."/>
            <person name="Hundley H."/>
            <person name="Pangilinan J."/>
            <person name="Johnson J."/>
            <person name="Barry K."/>
            <person name="LaButti K."/>
            <person name="Ng V."/>
            <person name="Ahrendt S."/>
            <person name="Min B."/>
            <person name="Choi I.G."/>
            <person name="Park H."/>
            <person name="Plett J.M."/>
            <person name="Magnuson J."/>
            <person name="Spatafora J.W."/>
            <person name="Nagy L.G."/>
            <person name="Henrissat B."/>
            <person name="Grigoriev I.V."/>
            <person name="Yang Z.L."/>
            <person name="Xu J."/>
            <person name="Martin F.M."/>
        </authorList>
    </citation>
    <scope>NUCLEOTIDE SEQUENCE</scope>
    <source>
        <strain evidence="1">ATCC 28755</strain>
    </source>
</reference>
<name>A0ACB7ZX92_9AGAM</name>
<accession>A0ACB7ZX92</accession>
<comment type="caution">
    <text evidence="1">The sequence shown here is derived from an EMBL/GenBank/DDBJ whole genome shotgun (WGS) entry which is preliminary data.</text>
</comment>
<protein>
    <submittedName>
        <fullName evidence="1">Uncharacterized protein</fullName>
    </submittedName>
</protein>
<dbReference type="Proteomes" id="UP000790377">
    <property type="component" value="Unassembled WGS sequence"/>
</dbReference>
<evidence type="ECO:0000313" key="1">
    <source>
        <dbReference type="EMBL" id="KAH7905845.1"/>
    </source>
</evidence>
<proteinExistence type="predicted"/>
<gene>
    <name evidence="1" type="ORF">BJ138DRAFT_1163965</name>
</gene>
<organism evidence="1 2">
    <name type="scientific">Hygrophoropsis aurantiaca</name>
    <dbReference type="NCBI Taxonomy" id="72124"/>
    <lineage>
        <taxon>Eukaryota</taxon>
        <taxon>Fungi</taxon>
        <taxon>Dikarya</taxon>
        <taxon>Basidiomycota</taxon>
        <taxon>Agaricomycotina</taxon>
        <taxon>Agaricomycetes</taxon>
        <taxon>Agaricomycetidae</taxon>
        <taxon>Boletales</taxon>
        <taxon>Coniophorineae</taxon>
        <taxon>Hygrophoropsidaceae</taxon>
        <taxon>Hygrophoropsis</taxon>
    </lineage>
</organism>
<dbReference type="EMBL" id="MU268114">
    <property type="protein sequence ID" value="KAH7905845.1"/>
    <property type="molecule type" value="Genomic_DNA"/>
</dbReference>
<keyword evidence="2" id="KW-1185">Reference proteome</keyword>